<dbReference type="CDD" id="cd00051">
    <property type="entry name" value="EFh"/>
    <property type="match status" value="1"/>
</dbReference>
<reference evidence="15" key="2">
    <citation type="submission" date="2025-09" db="UniProtKB">
        <authorList>
            <consortium name="Ensembl"/>
        </authorList>
    </citation>
    <scope>IDENTIFICATION</scope>
</reference>
<keyword evidence="11" id="KW-0206">Cytoskeleton</keyword>
<dbReference type="AlphaFoldDB" id="A0A670KBT2"/>
<dbReference type="InterPro" id="IPR002048">
    <property type="entry name" value="EF_hand_dom"/>
</dbReference>
<keyword evidence="10" id="KW-0472">Membrane</keyword>
<accession>A0A670KBT2</accession>
<evidence type="ECO:0000256" key="4">
    <source>
        <dbReference type="ARBA" id="ARBA00022490"/>
    </source>
</evidence>
<keyword evidence="4" id="KW-0963">Cytoplasm</keyword>
<dbReference type="GO" id="GO:0051017">
    <property type="term" value="P:actin filament bundle assembly"/>
    <property type="evidence" value="ECO:0007669"/>
    <property type="project" value="TreeGrafter"/>
</dbReference>
<evidence type="ECO:0000256" key="11">
    <source>
        <dbReference type="ARBA" id="ARBA00023212"/>
    </source>
</evidence>
<dbReference type="PROSITE" id="PS50222">
    <property type="entry name" value="EF_HAND_2"/>
    <property type="match status" value="1"/>
</dbReference>
<evidence type="ECO:0000313" key="16">
    <source>
        <dbReference type="Proteomes" id="UP000472272"/>
    </source>
</evidence>
<evidence type="ECO:0000256" key="5">
    <source>
        <dbReference type="ARBA" id="ARBA00022553"/>
    </source>
</evidence>
<sequence>MGVIWDFACFKAWQASSTATGDPPLAARCPGGLLQNPQDTGAAAREDVTCSLVPEVEEHPEGYRHTWIYYMLLLFYPGGKAFGLLKAKQQGRLEEINKEFLCDPKFSDEEHLEEKLAVFKEKYMEFDLNNQGEIDLMSVKRMMEKLGAPKTHLELKKMISEITGGVSDTISYQDFVNLMLGKRSAVLKLVMMFEGKANESNPKLSGPPPERDISSLP</sequence>
<keyword evidence="7" id="KW-0677">Repeat</keyword>
<evidence type="ECO:0000259" key="14">
    <source>
        <dbReference type="PROSITE" id="PS50222"/>
    </source>
</evidence>
<evidence type="ECO:0000256" key="8">
    <source>
        <dbReference type="ARBA" id="ARBA00022837"/>
    </source>
</evidence>
<dbReference type="GeneTree" id="ENSGT00390000013846"/>
<dbReference type="Pfam" id="PF21008">
    <property type="entry name" value="AIF-1"/>
    <property type="match status" value="1"/>
</dbReference>
<dbReference type="PANTHER" id="PTHR10356">
    <property type="entry name" value="ALLOGRAFT INFLAMMATORY FACTOR-1"/>
    <property type="match status" value="1"/>
</dbReference>
<gene>
    <name evidence="15" type="primary">AIF1L</name>
</gene>
<dbReference type="InterPro" id="IPR011992">
    <property type="entry name" value="EF-hand-dom_pair"/>
</dbReference>
<feature type="domain" description="EF-hand" evidence="14">
    <location>
        <begin position="114"/>
        <end position="149"/>
    </location>
</feature>
<evidence type="ECO:0000256" key="9">
    <source>
        <dbReference type="ARBA" id="ARBA00022990"/>
    </source>
</evidence>
<dbReference type="Ensembl" id="ENSPMRT00000037047.1">
    <property type="protein sequence ID" value="ENSPMRP00000034938.1"/>
    <property type="gene ID" value="ENSPMRG00000022615.1"/>
</dbReference>
<evidence type="ECO:0000256" key="3">
    <source>
        <dbReference type="ARBA" id="ARBA00022475"/>
    </source>
</evidence>
<dbReference type="GO" id="GO:0005925">
    <property type="term" value="C:focal adhesion"/>
    <property type="evidence" value="ECO:0007669"/>
    <property type="project" value="Ensembl"/>
</dbReference>
<evidence type="ECO:0000256" key="10">
    <source>
        <dbReference type="ARBA" id="ARBA00023136"/>
    </source>
</evidence>
<dbReference type="GO" id="GO:0032587">
    <property type="term" value="C:ruffle membrane"/>
    <property type="evidence" value="ECO:0007669"/>
    <property type="project" value="UniProtKB-SubCell"/>
</dbReference>
<dbReference type="InterPro" id="IPR042433">
    <property type="entry name" value="AIF1/AIF1L"/>
</dbReference>
<dbReference type="Proteomes" id="UP000472272">
    <property type="component" value="Unplaced"/>
</dbReference>
<protein>
    <submittedName>
        <fullName evidence="15">Allograft inflammatory factor 1 like</fullName>
    </submittedName>
</protein>
<evidence type="ECO:0000256" key="2">
    <source>
        <dbReference type="ARBA" id="ARBA00004599"/>
    </source>
</evidence>
<evidence type="ECO:0000256" key="13">
    <source>
        <dbReference type="SAM" id="MobiDB-lite"/>
    </source>
</evidence>
<keyword evidence="9" id="KW-0007">Acetylation</keyword>
<dbReference type="FunFam" id="1.10.238.10:FF:000106">
    <property type="entry name" value="Allograft inflammatory factor 1"/>
    <property type="match status" value="1"/>
</dbReference>
<dbReference type="PANTHER" id="PTHR10356:SF5">
    <property type="entry name" value="ALLOGRAFT INFLAMMATORY FACTOR 1-LIKE"/>
    <property type="match status" value="1"/>
</dbReference>
<name>A0A670KBT2_PODMU</name>
<dbReference type="GO" id="GO:0005509">
    <property type="term" value="F:calcium ion binding"/>
    <property type="evidence" value="ECO:0007669"/>
    <property type="project" value="InterPro"/>
</dbReference>
<organism evidence="15 16">
    <name type="scientific">Podarcis muralis</name>
    <name type="common">Wall lizard</name>
    <name type="synonym">Lacerta muralis</name>
    <dbReference type="NCBI Taxonomy" id="64176"/>
    <lineage>
        <taxon>Eukaryota</taxon>
        <taxon>Metazoa</taxon>
        <taxon>Chordata</taxon>
        <taxon>Craniata</taxon>
        <taxon>Vertebrata</taxon>
        <taxon>Euteleostomi</taxon>
        <taxon>Lepidosauria</taxon>
        <taxon>Squamata</taxon>
        <taxon>Bifurcata</taxon>
        <taxon>Unidentata</taxon>
        <taxon>Episquamata</taxon>
        <taxon>Laterata</taxon>
        <taxon>Lacertibaenia</taxon>
        <taxon>Lacertidae</taxon>
        <taxon>Podarcis</taxon>
    </lineage>
</organism>
<dbReference type="GO" id="GO:0097178">
    <property type="term" value="P:ruffle assembly"/>
    <property type="evidence" value="ECO:0007669"/>
    <property type="project" value="TreeGrafter"/>
</dbReference>
<dbReference type="OMA" id="QDFVTMM"/>
<evidence type="ECO:0000256" key="6">
    <source>
        <dbReference type="ARBA" id="ARBA00022723"/>
    </source>
</evidence>
<keyword evidence="3" id="KW-1003">Cell membrane</keyword>
<dbReference type="GO" id="GO:0005884">
    <property type="term" value="C:actin filament"/>
    <property type="evidence" value="ECO:0007669"/>
    <property type="project" value="Ensembl"/>
</dbReference>
<keyword evidence="12" id="KW-0966">Cell projection</keyword>
<dbReference type="GO" id="GO:0051015">
    <property type="term" value="F:actin filament binding"/>
    <property type="evidence" value="ECO:0007669"/>
    <property type="project" value="Ensembl"/>
</dbReference>
<evidence type="ECO:0000256" key="1">
    <source>
        <dbReference type="ARBA" id="ARBA00004245"/>
    </source>
</evidence>
<evidence type="ECO:0000256" key="7">
    <source>
        <dbReference type="ARBA" id="ARBA00022737"/>
    </source>
</evidence>
<keyword evidence="16" id="KW-1185">Reference proteome</keyword>
<dbReference type="Gene3D" id="1.10.238.10">
    <property type="entry name" value="EF-hand"/>
    <property type="match status" value="1"/>
</dbReference>
<reference evidence="15" key="1">
    <citation type="submission" date="2025-08" db="UniProtKB">
        <authorList>
            <consortium name="Ensembl"/>
        </authorList>
    </citation>
    <scope>IDENTIFICATION</scope>
</reference>
<comment type="subcellular location">
    <subcellularLocation>
        <location evidence="2">Cell projection</location>
        <location evidence="2">Ruffle membrane</location>
        <topology evidence="2">Peripheral membrane protein</topology>
        <orientation evidence="2">Cytoplasmic side</orientation>
    </subcellularLocation>
    <subcellularLocation>
        <location evidence="1">Cytoplasm</location>
        <location evidence="1">Cytoskeleton</location>
    </subcellularLocation>
</comment>
<keyword evidence="5" id="KW-0597">Phosphoprotein</keyword>
<feature type="region of interest" description="Disordered" evidence="13">
    <location>
        <begin position="198"/>
        <end position="217"/>
    </location>
</feature>
<evidence type="ECO:0000256" key="12">
    <source>
        <dbReference type="ARBA" id="ARBA00023273"/>
    </source>
</evidence>
<keyword evidence="8" id="KW-0106">Calcium</keyword>
<proteinExistence type="predicted"/>
<dbReference type="InterPro" id="IPR049025">
    <property type="entry name" value="AIF-1_EF_pair"/>
</dbReference>
<keyword evidence="6" id="KW-0479">Metal-binding</keyword>
<dbReference type="SUPFAM" id="SSF47473">
    <property type="entry name" value="EF-hand"/>
    <property type="match status" value="1"/>
</dbReference>
<evidence type="ECO:0000313" key="15">
    <source>
        <dbReference type="Ensembl" id="ENSPMRP00000034938.1"/>
    </source>
</evidence>